<dbReference type="AlphaFoldDB" id="L5MEA1"/>
<proteinExistence type="predicted"/>
<reference evidence="2" key="1">
    <citation type="journal article" date="2013" name="Science">
        <title>Comparative analysis of bat genomes provides insight into the evolution of flight and immunity.</title>
        <authorList>
            <person name="Zhang G."/>
            <person name="Cowled C."/>
            <person name="Shi Z."/>
            <person name="Huang Z."/>
            <person name="Bishop-Lilly K.A."/>
            <person name="Fang X."/>
            <person name="Wynne J.W."/>
            <person name="Xiong Z."/>
            <person name="Baker M.L."/>
            <person name="Zhao W."/>
            <person name="Tachedjian M."/>
            <person name="Zhu Y."/>
            <person name="Zhou P."/>
            <person name="Jiang X."/>
            <person name="Ng J."/>
            <person name="Yang L."/>
            <person name="Wu L."/>
            <person name="Xiao J."/>
            <person name="Feng Y."/>
            <person name="Chen Y."/>
            <person name="Sun X."/>
            <person name="Zhang Y."/>
            <person name="Marsh G.A."/>
            <person name="Crameri G."/>
            <person name="Broder C.C."/>
            <person name="Frey K.G."/>
            <person name="Wang L.F."/>
            <person name="Wang J."/>
        </authorList>
    </citation>
    <scope>NUCLEOTIDE SEQUENCE [LARGE SCALE GENOMIC DNA]</scope>
</reference>
<dbReference type="Proteomes" id="UP000010556">
    <property type="component" value="Unassembled WGS sequence"/>
</dbReference>
<evidence type="ECO:0000313" key="1">
    <source>
        <dbReference type="EMBL" id="ELK36706.1"/>
    </source>
</evidence>
<protein>
    <submittedName>
        <fullName evidence="1">Uncharacterized protein</fullName>
    </submittedName>
</protein>
<accession>L5MEA1</accession>
<dbReference type="EMBL" id="KB101283">
    <property type="protein sequence ID" value="ELK36706.1"/>
    <property type="molecule type" value="Genomic_DNA"/>
</dbReference>
<keyword evidence="2" id="KW-1185">Reference proteome</keyword>
<gene>
    <name evidence="1" type="ORF">MDA_GLEAN10014488</name>
</gene>
<evidence type="ECO:0000313" key="2">
    <source>
        <dbReference type="Proteomes" id="UP000010556"/>
    </source>
</evidence>
<name>L5MEA1_MYODS</name>
<sequence length="67" mass="7279">MSGAPTAKAAAQLMDEQLLSQRDQPLRGQVHSCSADWDEWRSHNGPIPAGHAPNQCMNPVHQAFSIS</sequence>
<organism evidence="1 2">
    <name type="scientific">Myotis davidii</name>
    <name type="common">David's myotis</name>
    <dbReference type="NCBI Taxonomy" id="225400"/>
    <lineage>
        <taxon>Eukaryota</taxon>
        <taxon>Metazoa</taxon>
        <taxon>Chordata</taxon>
        <taxon>Craniata</taxon>
        <taxon>Vertebrata</taxon>
        <taxon>Euteleostomi</taxon>
        <taxon>Mammalia</taxon>
        <taxon>Eutheria</taxon>
        <taxon>Laurasiatheria</taxon>
        <taxon>Chiroptera</taxon>
        <taxon>Yangochiroptera</taxon>
        <taxon>Vespertilionidae</taxon>
        <taxon>Myotis</taxon>
    </lineage>
</organism>